<gene>
    <name evidence="2" type="ORF">IV500_12455</name>
</gene>
<keyword evidence="3" id="KW-1185">Reference proteome</keyword>
<feature type="transmembrane region" description="Helical" evidence="1">
    <location>
        <begin position="194"/>
        <end position="212"/>
    </location>
</feature>
<reference evidence="2 3" key="1">
    <citation type="submission" date="2020-11" db="EMBL/GenBank/DDBJ databases">
        <title>Arthrobacter antarcticus sp. nov., isolated from Antarctic Soil.</title>
        <authorList>
            <person name="Li J."/>
        </authorList>
    </citation>
    <scope>NUCLEOTIDE SEQUENCE [LARGE SCALE GENOMIC DNA]</scope>
    <source>
        <strain evidence="2 3">Z1-20</strain>
    </source>
</reference>
<accession>A0A931CNL3</accession>
<dbReference type="Proteomes" id="UP000655366">
    <property type="component" value="Unassembled WGS sequence"/>
</dbReference>
<keyword evidence="1" id="KW-0812">Transmembrane</keyword>
<evidence type="ECO:0000313" key="2">
    <source>
        <dbReference type="EMBL" id="MBG0740192.1"/>
    </source>
</evidence>
<evidence type="ECO:0000256" key="1">
    <source>
        <dbReference type="SAM" id="Phobius"/>
    </source>
</evidence>
<feature type="transmembrane region" description="Helical" evidence="1">
    <location>
        <begin position="219"/>
        <end position="237"/>
    </location>
</feature>
<feature type="transmembrane region" description="Helical" evidence="1">
    <location>
        <begin position="21"/>
        <end position="41"/>
    </location>
</feature>
<sequence>MASTTTTTVKGGRTADQIRKAVVMFSTVLAIVGSFVGSGALGGTPIAQAAGGALGADATLIAPAVPAFGVWSIIYAGLFAYACWQILPGRALGDRQKRLGYPIAASTLLNAAWIFSIQAGQLALSVAVIFLLVAVLAWIFAVCVQTRPQSWLEAAVCDGTLGLYLGWVCIAAAANVSALLVSSGFSGAGIDPRWWAVFVLAVAALIGVGLAVGGKGRLAPAATLIWGFAWVAVSRLTGELPSATAAGAAIIAGICVAVVTVVLRIRGSKRTQVRSLAADSSPAS</sequence>
<dbReference type="PANTHER" id="PTHR33802:SF1">
    <property type="entry name" value="XK-RELATED PROTEIN"/>
    <property type="match status" value="1"/>
</dbReference>
<comment type="caution">
    <text evidence="2">The sequence shown here is derived from an EMBL/GenBank/DDBJ whole genome shotgun (WGS) entry which is preliminary data.</text>
</comment>
<name>A0A931CNL3_9MICC</name>
<feature type="transmembrane region" description="Helical" evidence="1">
    <location>
        <begin position="61"/>
        <end position="87"/>
    </location>
</feature>
<keyword evidence="1" id="KW-0472">Membrane</keyword>
<organism evidence="2 3">
    <name type="scientific">Arthrobacter terrae</name>
    <dbReference type="NCBI Taxonomy" id="2935737"/>
    <lineage>
        <taxon>Bacteria</taxon>
        <taxon>Bacillati</taxon>
        <taxon>Actinomycetota</taxon>
        <taxon>Actinomycetes</taxon>
        <taxon>Micrococcales</taxon>
        <taxon>Micrococcaceae</taxon>
        <taxon>Arthrobacter</taxon>
    </lineage>
</organism>
<dbReference type="EMBL" id="JADNYM010000015">
    <property type="protein sequence ID" value="MBG0740192.1"/>
    <property type="molecule type" value="Genomic_DNA"/>
</dbReference>
<dbReference type="Gene3D" id="1.20.1260.100">
    <property type="entry name" value="TspO/MBR protein"/>
    <property type="match status" value="1"/>
</dbReference>
<feature type="transmembrane region" description="Helical" evidence="1">
    <location>
        <begin position="243"/>
        <end position="265"/>
    </location>
</feature>
<feature type="transmembrane region" description="Helical" evidence="1">
    <location>
        <begin position="99"/>
        <end position="116"/>
    </location>
</feature>
<evidence type="ECO:0000313" key="3">
    <source>
        <dbReference type="Proteomes" id="UP000655366"/>
    </source>
</evidence>
<feature type="transmembrane region" description="Helical" evidence="1">
    <location>
        <begin position="151"/>
        <end position="174"/>
    </location>
</feature>
<dbReference type="RefSeq" id="WP_196397136.1">
    <property type="nucleotide sequence ID" value="NZ_JADNYM010000015.1"/>
</dbReference>
<protein>
    <submittedName>
        <fullName evidence="2">Tryptophan-rich sensory protein</fullName>
    </submittedName>
</protein>
<keyword evidence="1" id="KW-1133">Transmembrane helix</keyword>
<feature type="transmembrane region" description="Helical" evidence="1">
    <location>
        <begin position="122"/>
        <end position="144"/>
    </location>
</feature>
<dbReference type="AlphaFoldDB" id="A0A931CNL3"/>
<proteinExistence type="predicted"/>
<dbReference type="PANTHER" id="PTHR33802">
    <property type="entry name" value="SI:CH211-161H7.5-RELATED"/>
    <property type="match status" value="1"/>
</dbReference>
<dbReference type="InterPro" id="IPR038330">
    <property type="entry name" value="TspO/MBR-related_sf"/>
</dbReference>